<keyword evidence="5" id="KW-0963">Cytoplasm</keyword>
<dbReference type="PRINTS" id="PR02008">
    <property type="entry name" value="RCMTFAMILY"/>
</dbReference>
<dbReference type="InterPro" id="IPR049560">
    <property type="entry name" value="MeTrfase_RsmB-F_NOP2_cat"/>
</dbReference>
<evidence type="ECO:0000256" key="14">
    <source>
        <dbReference type="PROSITE-ProRule" id="PRU01023"/>
    </source>
</evidence>
<dbReference type="EMBL" id="JADCKC010000001">
    <property type="protein sequence ID" value="MBE5036310.1"/>
    <property type="molecule type" value="Genomic_DNA"/>
</dbReference>
<feature type="active site" description="Nucleophile" evidence="14">
    <location>
        <position position="364"/>
    </location>
</feature>
<name>A0ABR9R0F9_9FIRM</name>
<comment type="subcellular location">
    <subcellularLocation>
        <location evidence="2">Cytoplasm</location>
    </subcellularLocation>
</comment>
<dbReference type="PANTHER" id="PTHR22807:SF53">
    <property type="entry name" value="RIBOSOMAL RNA SMALL SUBUNIT METHYLTRANSFERASE B-RELATED"/>
    <property type="match status" value="1"/>
</dbReference>
<dbReference type="Proteomes" id="UP000768567">
    <property type="component" value="Unassembled WGS sequence"/>
</dbReference>
<dbReference type="CDD" id="cd02440">
    <property type="entry name" value="AdoMet_MTases"/>
    <property type="match status" value="1"/>
</dbReference>
<evidence type="ECO:0000313" key="16">
    <source>
        <dbReference type="EMBL" id="MBE5036310.1"/>
    </source>
</evidence>
<evidence type="ECO:0000256" key="2">
    <source>
        <dbReference type="ARBA" id="ARBA00004496"/>
    </source>
</evidence>
<accession>A0ABR9R0F9</accession>
<dbReference type="InterPro" id="IPR004573">
    <property type="entry name" value="rRNA_ssu_MeTfrase_B"/>
</dbReference>
<comment type="catalytic activity">
    <reaction evidence="13">
        <text>cytidine(967) in 16S rRNA + S-adenosyl-L-methionine = 5-methylcytidine(967) in 16S rRNA + S-adenosyl-L-homocysteine + H(+)</text>
        <dbReference type="Rhea" id="RHEA:42748"/>
        <dbReference type="Rhea" id="RHEA-COMP:10219"/>
        <dbReference type="Rhea" id="RHEA-COMP:10220"/>
        <dbReference type="ChEBI" id="CHEBI:15378"/>
        <dbReference type="ChEBI" id="CHEBI:57856"/>
        <dbReference type="ChEBI" id="CHEBI:59789"/>
        <dbReference type="ChEBI" id="CHEBI:74483"/>
        <dbReference type="ChEBI" id="CHEBI:82748"/>
        <dbReference type="EC" id="2.1.1.176"/>
    </reaction>
</comment>
<evidence type="ECO:0000256" key="13">
    <source>
        <dbReference type="ARBA" id="ARBA00047283"/>
    </source>
</evidence>
<dbReference type="Pfam" id="PF01029">
    <property type="entry name" value="NusB"/>
    <property type="match status" value="1"/>
</dbReference>
<evidence type="ECO:0000259" key="15">
    <source>
        <dbReference type="PROSITE" id="PS51686"/>
    </source>
</evidence>
<dbReference type="GO" id="GO:0032259">
    <property type="term" value="P:methylation"/>
    <property type="evidence" value="ECO:0007669"/>
    <property type="project" value="UniProtKB-KW"/>
</dbReference>
<keyword evidence="10 14" id="KW-0694">RNA-binding</keyword>
<evidence type="ECO:0000256" key="10">
    <source>
        <dbReference type="ARBA" id="ARBA00022884"/>
    </source>
</evidence>
<dbReference type="SUPFAM" id="SSF48013">
    <property type="entry name" value="NusB-like"/>
    <property type="match status" value="1"/>
</dbReference>
<dbReference type="InterPro" id="IPR006027">
    <property type="entry name" value="NusB_RsmB_TIM44"/>
</dbReference>
<evidence type="ECO:0000256" key="7">
    <source>
        <dbReference type="ARBA" id="ARBA00022603"/>
    </source>
</evidence>
<dbReference type="PROSITE" id="PS01153">
    <property type="entry name" value="NOL1_NOP2_SUN"/>
    <property type="match status" value="1"/>
</dbReference>
<feature type="domain" description="SAM-dependent MTase RsmB/NOP-type" evidence="15">
    <location>
        <begin position="155"/>
        <end position="424"/>
    </location>
</feature>
<evidence type="ECO:0000256" key="3">
    <source>
        <dbReference type="ARBA" id="ARBA00007494"/>
    </source>
</evidence>
<dbReference type="InterPro" id="IPR001678">
    <property type="entry name" value="MeTrfase_RsmB-F_NOP2_dom"/>
</dbReference>
<dbReference type="NCBIfam" id="NF011494">
    <property type="entry name" value="PRK14902.1"/>
    <property type="match status" value="1"/>
</dbReference>
<comment type="caution">
    <text evidence="16">The sequence shown here is derived from an EMBL/GenBank/DDBJ whole genome shotgun (WGS) entry which is preliminary data.</text>
</comment>
<gene>
    <name evidence="16" type="primary">rsmB</name>
    <name evidence="16" type="ORF">INF35_00620</name>
</gene>
<keyword evidence="17" id="KW-1185">Reference proteome</keyword>
<dbReference type="InterPro" id="IPR029063">
    <property type="entry name" value="SAM-dependent_MTases_sf"/>
</dbReference>
<evidence type="ECO:0000256" key="8">
    <source>
        <dbReference type="ARBA" id="ARBA00022679"/>
    </source>
</evidence>
<dbReference type="Gene3D" id="1.10.940.10">
    <property type="entry name" value="NusB-like"/>
    <property type="match status" value="1"/>
</dbReference>
<evidence type="ECO:0000256" key="5">
    <source>
        <dbReference type="ARBA" id="ARBA00022490"/>
    </source>
</evidence>
<keyword evidence="8 14" id="KW-0808">Transferase</keyword>
<dbReference type="Gene3D" id="3.30.70.1170">
    <property type="entry name" value="Sun protein, domain 3"/>
    <property type="match status" value="1"/>
</dbReference>
<evidence type="ECO:0000256" key="11">
    <source>
        <dbReference type="ARBA" id="ARBA00030399"/>
    </source>
</evidence>
<reference evidence="16 17" key="1">
    <citation type="submission" date="2020-10" db="EMBL/GenBank/DDBJ databases">
        <title>ChiBAC.</title>
        <authorList>
            <person name="Zenner C."/>
            <person name="Hitch T.C.A."/>
            <person name="Clavel T."/>
        </authorList>
    </citation>
    <scope>NUCLEOTIDE SEQUENCE [LARGE SCALE GENOMIC DNA]</scope>
    <source>
        <strain evidence="16 17">DSM 109015</strain>
    </source>
</reference>
<feature type="binding site" evidence="14">
    <location>
        <position position="295"/>
    </location>
    <ligand>
        <name>S-adenosyl-L-methionine</name>
        <dbReference type="ChEBI" id="CHEBI:59789"/>
    </ligand>
</feature>
<evidence type="ECO:0000256" key="9">
    <source>
        <dbReference type="ARBA" id="ARBA00022691"/>
    </source>
</evidence>
<dbReference type="InterPro" id="IPR018314">
    <property type="entry name" value="RsmB/NOL1/NOP2-like_CS"/>
</dbReference>
<dbReference type="GO" id="GO:0008168">
    <property type="term" value="F:methyltransferase activity"/>
    <property type="evidence" value="ECO:0007669"/>
    <property type="project" value="UniProtKB-KW"/>
</dbReference>
<dbReference type="PANTHER" id="PTHR22807">
    <property type="entry name" value="NOP2 YEAST -RELATED NOL1/NOP2/FMU SUN DOMAIN-CONTAINING"/>
    <property type="match status" value="1"/>
</dbReference>
<comment type="function">
    <text evidence="1">Specifically methylates the cytosine at position 967 (m5C967) of 16S rRNA.</text>
</comment>
<dbReference type="InterPro" id="IPR054728">
    <property type="entry name" value="RsmB-like_ferredoxin"/>
</dbReference>
<sequence>MHQERDGYSNLVLDAELKKCEPPLSRRDAAFAAGIFYTTLERQRLIDCCLNQFTRKPVVKLDAPVRAILRAGLAQAKFLDVPLPAAVNESVKLAKAFGKTSAAGMVNAVLRRAAAFDEKTLSFPQPVERLAVQYSLSDAVAEFLYRDYGEEAFAIAEAFYHRGDTFIRVNTLKTGDAALTDTLRAEGCEVRPGPWPHCLAVRFPASPAATKAFAQGLFHVQGLASQFAALCTAAQSGQRVLDLCAAPGGKSLTMAEAMHNEGTLVSADAVKSRLPLIEQAFARCGVTCGSVRQGDASQFDESLGTFDRVLCDVPCSGLGVIGKKPDIRFKTLENLSSLVSLQQKILQNAVRYLAQNGRLVYSTCTINVNENEDQIRTFCREHPEFHVVAPQTVPEGAAVGEWGTLFLPHRTASDGFFTAILERV</sequence>
<keyword evidence="6" id="KW-0698">rRNA processing</keyword>
<dbReference type="Gene3D" id="3.40.50.150">
    <property type="entry name" value="Vaccinia Virus protein VP39"/>
    <property type="match status" value="1"/>
</dbReference>
<dbReference type="SUPFAM" id="SSF53335">
    <property type="entry name" value="S-adenosyl-L-methionine-dependent methyltransferases"/>
    <property type="match status" value="1"/>
</dbReference>
<dbReference type="Pfam" id="PF01189">
    <property type="entry name" value="Methyltr_RsmB-F"/>
    <property type="match status" value="1"/>
</dbReference>
<dbReference type="Pfam" id="PF22458">
    <property type="entry name" value="RsmF-B_ferredox"/>
    <property type="match status" value="1"/>
</dbReference>
<proteinExistence type="inferred from homology"/>
<evidence type="ECO:0000313" key="17">
    <source>
        <dbReference type="Proteomes" id="UP000768567"/>
    </source>
</evidence>
<dbReference type="NCBIfam" id="TIGR00563">
    <property type="entry name" value="rsmB"/>
    <property type="match status" value="1"/>
</dbReference>
<feature type="binding site" evidence="14">
    <location>
        <begin position="244"/>
        <end position="250"/>
    </location>
    <ligand>
        <name>S-adenosyl-L-methionine</name>
        <dbReference type="ChEBI" id="CHEBI:59789"/>
    </ligand>
</feature>
<evidence type="ECO:0000256" key="4">
    <source>
        <dbReference type="ARBA" id="ARBA00012140"/>
    </source>
</evidence>
<organism evidence="16 17">
    <name type="scientific">Gemmiger gallinarum</name>
    <dbReference type="NCBI Taxonomy" id="2779354"/>
    <lineage>
        <taxon>Bacteria</taxon>
        <taxon>Bacillati</taxon>
        <taxon>Bacillota</taxon>
        <taxon>Clostridia</taxon>
        <taxon>Eubacteriales</taxon>
        <taxon>Gemmiger</taxon>
    </lineage>
</organism>
<evidence type="ECO:0000256" key="1">
    <source>
        <dbReference type="ARBA" id="ARBA00002724"/>
    </source>
</evidence>
<dbReference type="InterPro" id="IPR035926">
    <property type="entry name" value="NusB-like_sf"/>
</dbReference>
<feature type="binding site" evidence="14">
    <location>
        <position position="312"/>
    </location>
    <ligand>
        <name>S-adenosyl-L-methionine</name>
        <dbReference type="ChEBI" id="CHEBI:59789"/>
    </ligand>
</feature>
<dbReference type="InterPro" id="IPR023267">
    <property type="entry name" value="RCMT"/>
</dbReference>
<evidence type="ECO:0000256" key="12">
    <source>
        <dbReference type="ARBA" id="ARBA00031088"/>
    </source>
</evidence>
<keyword evidence="9 14" id="KW-0949">S-adenosyl-L-methionine</keyword>
<dbReference type="PROSITE" id="PS51686">
    <property type="entry name" value="SAM_MT_RSMB_NOP"/>
    <property type="match status" value="1"/>
</dbReference>
<protein>
    <recommendedName>
        <fullName evidence="4">16S rRNA (cytosine(967)-C(5))-methyltransferase</fullName>
        <ecNumber evidence="4">2.1.1.176</ecNumber>
    </recommendedName>
    <alternativeName>
        <fullName evidence="11">16S rRNA m5C967 methyltransferase</fullName>
    </alternativeName>
    <alternativeName>
        <fullName evidence="12">rRNA (cytosine-C(5)-)-methyltransferase RsmB</fullName>
    </alternativeName>
</protein>
<evidence type="ECO:0000256" key="6">
    <source>
        <dbReference type="ARBA" id="ARBA00022552"/>
    </source>
</evidence>
<dbReference type="EC" id="2.1.1.176" evidence="4"/>
<feature type="binding site" evidence="14">
    <location>
        <position position="268"/>
    </location>
    <ligand>
        <name>S-adenosyl-L-methionine</name>
        <dbReference type="ChEBI" id="CHEBI:59789"/>
    </ligand>
</feature>
<keyword evidence="7 14" id="KW-0489">Methyltransferase</keyword>
<comment type="similarity">
    <text evidence="3 14">Belongs to the class I-like SAM-binding methyltransferase superfamily. RsmB/NOP family.</text>
</comment>